<proteinExistence type="inferred from homology"/>
<gene>
    <name evidence="6" type="ORF">C7B65_24135</name>
</gene>
<dbReference type="EMBL" id="PVWG01000058">
    <property type="protein sequence ID" value="PSB15559.1"/>
    <property type="molecule type" value="Genomic_DNA"/>
</dbReference>
<dbReference type="GO" id="GO:0015562">
    <property type="term" value="F:efflux transmembrane transporter activity"/>
    <property type="evidence" value="ECO:0007669"/>
    <property type="project" value="TreeGrafter"/>
</dbReference>
<name>A0A2T1D501_9CYAN</name>
<reference evidence="6 7" key="1">
    <citation type="submission" date="2018-02" db="EMBL/GenBank/DDBJ databases">
        <authorList>
            <person name="Cohen D.B."/>
            <person name="Kent A.D."/>
        </authorList>
    </citation>
    <scope>NUCLEOTIDE SEQUENCE [LARGE SCALE GENOMIC DNA]</scope>
    <source>
        <strain evidence="6 7">ULC007</strain>
    </source>
</reference>
<comment type="similarity">
    <text evidence="1">Belongs to the membrane fusion protein (MFP) (TC 8.A.1) family.</text>
</comment>
<keyword evidence="2" id="KW-0175">Coiled coil</keyword>
<dbReference type="InterPro" id="IPR058792">
    <property type="entry name" value="Beta-barrel_RND_2"/>
</dbReference>
<dbReference type="PANTHER" id="PTHR30469">
    <property type="entry name" value="MULTIDRUG RESISTANCE PROTEIN MDTA"/>
    <property type="match status" value="1"/>
</dbReference>
<evidence type="ECO:0000259" key="3">
    <source>
        <dbReference type="Pfam" id="PF25917"/>
    </source>
</evidence>
<accession>A0A2T1D501</accession>
<evidence type="ECO:0000313" key="7">
    <source>
        <dbReference type="Proteomes" id="UP000238634"/>
    </source>
</evidence>
<dbReference type="AlphaFoldDB" id="A0A2T1D501"/>
<dbReference type="SUPFAM" id="SSF111369">
    <property type="entry name" value="HlyD-like secretion proteins"/>
    <property type="match status" value="1"/>
</dbReference>
<feature type="domain" description="CusB-like beta-barrel" evidence="4">
    <location>
        <begin position="271"/>
        <end position="344"/>
    </location>
</feature>
<dbReference type="InterPro" id="IPR058625">
    <property type="entry name" value="MdtA-like_BSH"/>
</dbReference>
<evidence type="ECO:0000313" key="6">
    <source>
        <dbReference type="EMBL" id="PSB15559.1"/>
    </source>
</evidence>
<dbReference type="Pfam" id="PF25975">
    <property type="entry name" value="CzcB_C"/>
    <property type="match status" value="1"/>
</dbReference>
<dbReference type="InterPro" id="IPR006143">
    <property type="entry name" value="RND_pump_MFP"/>
</dbReference>
<feature type="coiled-coil region" evidence="2">
    <location>
        <begin position="121"/>
        <end position="207"/>
    </location>
</feature>
<dbReference type="InterPro" id="IPR058649">
    <property type="entry name" value="CzcB_C"/>
</dbReference>
<dbReference type="Pfam" id="PF25917">
    <property type="entry name" value="BSH_RND"/>
    <property type="match status" value="1"/>
</dbReference>
<comment type="caution">
    <text evidence="6">The sequence shown here is derived from an EMBL/GenBank/DDBJ whole genome shotgun (WGS) entry which is preliminary data.</text>
</comment>
<dbReference type="FunFam" id="2.40.30.170:FF:000010">
    <property type="entry name" value="Efflux RND transporter periplasmic adaptor subunit"/>
    <property type="match status" value="1"/>
</dbReference>
<feature type="domain" description="Multidrug resistance protein MdtA-like barrel-sandwich hybrid" evidence="3">
    <location>
        <begin position="80"/>
        <end position="257"/>
    </location>
</feature>
<dbReference type="Proteomes" id="UP000238634">
    <property type="component" value="Unassembled WGS sequence"/>
</dbReference>
<dbReference type="OrthoDB" id="9806939at2"/>
<protein>
    <submittedName>
        <fullName evidence="6">Efflux RND transporter periplasmic adaptor subunit</fullName>
    </submittedName>
</protein>
<organism evidence="6 7">
    <name type="scientific">Phormidesmis priestleyi ULC007</name>
    <dbReference type="NCBI Taxonomy" id="1920490"/>
    <lineage>
        <taxon>Bacteria</taxon>
        <taxon>Bacillati</taxon>
        <taxon>Cyanobacteriota</taxon>
        <taxon>Cyanophyceae</taxon>
        <taxon>Leptolyngbyales</taxon>
        <taxon>Leptolyngbyaceae</taxon>
        <taxon>Phormidesmis</taxon>
    </lineage>
</organism>
<evidence type="ECO:0000259" key="4">
    <source>
        <dbReference type="Pfam" id="PF25954"/>
    </source>
</evidence>
<feature type="domain" description="CzcB-like C-terminal circularly permuted SH3-like" evidence="5">
    <location>
        <begin position="349"/>
        <end position="413"/>
    </location>
</feature>
<reference evidence="6 7" key="2">
    <citation type="submission" date="2018-03" db="EMBL/GenBank/DDBJ databases">
        <title>The ancient ancestry and fast evolution of plastids.</title>
        <authorList>
            <person name="Moore K.R."/>
            <person name="Magnabosco C."/>
            <person name="Momper L."/>
            <person name="Gold D.A."/>
            <person name="Bosak T."/>
            <person name="Fournier G.P."/>
        </authorList>
    </citation>
    <scope>NUCLEOTIDE SEQUENCE [LARGE SCALE GENOMIC DNA]</scope>
    <source>
        <strain evidence="6 7">ULC007</strain>
    </source>
</reference>
<dbReference type="Gene3D" id="2.40.30.170">
    <property type="match status" value="1"/>
</dbReference>
<dbReference type="Gene3D" id="2.40.50.100">
    <property type="match status" value="1"/>
</dbReference>
<evidence type="ECO:0000256" key="1">
    <source>
        <dbReference type="ARBA" id="ARBA00009477"/>
    </source>
</evidence>
<dbReference type="PANTHER" id="PTHR30469:SF15">
    <property type="entry name" value="HLYD FAMILY OF SECRETION PROTEINS"/>
    <property type="match status" value="1"/>
</dbReference>
<dbReference type="Pfam" id="PF25954">
    <property type="entry name" value="Beta-barrel_RND_2"/>
    <property type="match status" value="1"/>
</dbReference>
<keyword evidence="7" id="KW-1185">Reference proteome</keyword>
<evidence type="ECO:0000256" key="2">
    <source>
        <dbReference type="SAM" id="Coils"/>
    </source>
</evidence>
<dbReference type="RefSeq" id="WP_073075004.1">
    <property type="nucleotide sequence ID" value="NZ_MPPI01000055.1"/>
</dbReference>
<dbReference type="STRING" id="1920490.GCA_001895925_02852"/>
<sequence>MPIAQSAKPIPKDNPVWSQLFIAGLLLMLSSGCSGFSKAEAESKRPSGAQQGNPNVDVAIARTDSLQKQLEYTGTTQPVREVSVRAQIEGRLLDLNVDVGDQVQQGQVLGRLDDAIPLAAVSKAEADVAAQQSEVAQAEAELGNIRTQIERARLELQQARSDAARTQQLLREGAISAQQAETDRTAARTAEQAFRSAQAQIRTQQQAVTAAQKRVTSQQAIVNQETERRSYTVLNSPVTGSVLQRVTEPGNLAQAGSEILKLGDFSRAKIAVQVSELELGTIRVGQPVQVRLDAFPKQQFQGQVSRISPAADPTARLVPIEVTLSNPERKIRSGLLARVNFARSATQRVVVPEAAIQTPKGQDNSNTGTLFTVNGKGDQAKVVARSVKLGQRSDGKVEILSGLQPGESFVARGNRNLKDGDSVRLSFLSEKPQQSAQ</sequence>
<dbReference type="GO" id="GO:1990281">
    <property type="term" value="C:efflux pump complex"/>
    <property type="evidence" value="ECO:0007669"/>
    <property type="project" value="TreeGrafter"/>
</dbReference>
<dbReference type="NCBIfam" id="TIGR01730">
    <property type="entry name" value="RND_mfp"/>
    <property type="match status" value="1"/>
</dbReference>
<dbReference type="Gene3D" id="2.40.420.20">
    <property type="match status" value="1"/>
</dbReference>
<evidence type="ECO:0000259" key="5">
    <source>
        <dbReference type="Pfam" id="PF25975"/>
    </source>
</evidence>